<proteinExistence type="predicted"/>
<evidence type="ECO:0000259" key="1">
    <source>
        <dbReference type="Pfam" id="PF04717"/>
    </source>
</evidence>
<dbReference type="NCBIfam" id="TIGR01646">
    <property type="entry name" value="vgr_GE"/>
    <property type="match status" value="1"/>
</dbReference>
<protein>
    <submittedName>
        <fullName evidence="2">Rhs element Vgr protein</fullName>
    </submittedName>
</protein>
<dbReference type="RefSeq" id="WP_109675234.1">
    <property type="nucleotide sequence ID" value="NZ_QGDT01000007.1"/>
</dbReference>
<feature type="domain" description="Gp5/Type VI secretion system Vgr protein OB-fold" evidence="1">
    <location>
        <begin position="380"/>
        <end position="454"/>
    </location>
</feature>
<comment type="caution">
    <text evidence="2">The sequence shown here is derived from an EMBL/GenBank/DDBJ whole genome shotgun (WGS) entry which is preliminary data.</text>
</comment>
<dbReference type="InterPro" id="IPR006531">
    <property type="entry name" value="Gp5/Vgr_OB"/>
</dbReference>
<dbReference type="SUPFAM" id="SSF69279">
    <property type="entry name" value="Phage tail proteins"/>
    <property type="match status" value="1"/>
</dbReference>
<accession>A0A316AIJ5</accession>
<dbReference type="Pfam" id="PF05954">
    <property type="entry name" value="Phage_GPD"/>
    <property type="match status" value="1"/>
</dbReference>
<sequence>MSLTSALTGAGDTPTDQVSKEILINGTALSNEINVIRFSVSKVYNKVATAKLMIDDGSVADMDFPQSNSDLFKPGQEIEIRLGYDENPSTIFKGIIIRHTVKIRNGSYLEVEAKDKAIKLTTHRKNKTFVGTGLKDSQVMEEIIGSVVEKEVEPTTVSHKQLVQYATSDWDFILTRAEANSMMVLTDDGKLVIKKPEMDQDSGLTFAYGGTNNIIEFEAEMDVRHQPNSTTSTSWNYLQQAGIEPITGTSSFPETGNITSTDLGAVLGADVELKHSGYIPEPQLRQWADSYALRKNMSKVYGRLQVSGRPTLKPGHKITLDGVGDRFNGPVLITGVLHQYNGNYLTDIQFGWSDEWFFQKDDIQEKPAAGLLPGVNGLQIAVVQAIAGDPDQGFRVQVKLPMVSLSTDGIWARVASVDAGNQRGFLFRPEIGDEVILGFINDDPRDAVILGMLHSQEFPPPITPAEGNPTKGYVSREGMKIVFDDQNKSTTITVPVGSKDASTLKSITLDQSQIELKDEFDNSIKMDSSGITISSKLIVTVEGKPINLN</sequence>
<gene>
    <name evidence="2" type="ORF">CLV98_107180</name>
</gene>
<dbReference type="AlphaFoldDB" id="A0A316AIJ5"/>
<organism evidence="2 3">
    <name type="scientific">Dyadobacter jejuensis</name>
    <dbReference type="NCBI Taxonomy" id="1082580"/>
    <lineage>
        <taxon>Bacteria</taxon>
        <taxon>Pseudomonadati</taxon>
        <taxon>Bacteroidota</taxon>
        <taxon>Cytophagia</taxon>
        <taxon>Cytophagales</taxon>
        <taxon>Spirosomataceae</taxon>
        <taxon>Dyadobacter</taxon>
    </lineage>
</organism>
<reference evidence="2 3" key="1">
    <citation type="submission" date="2018-03" db="EMBL/GenBank/DDBJ databases">
        <title>Genomic Encyclopedia of Archaeal and Bacterial Type Strains, Phase II (KMG-II): from individual species to whole genera.</title>
        <authorList>
            <person name="Goeker M."/>
        </authorList>
    </citation>
    <scope>NUCLEOTIDE SEQUENCE [LARGE SCALE GENOMIC DNA]</scope>
    <source>
        <strain evidence="2 3">DSM 100346</strain>
    </source>
</reference>
<dbReference type="Gene3D" id="2.40.50.230">
    <property type="entry name" value="Gp5 N-terminal domain"/>
    <property type="match status" value="1"/>
</dbReference>
<dbReference type="InterPro" id="IPR006533">
    <property type="entry name" value="T6SS_Vgr_RhsGE"/>
</dbReference>
<dbReference type="Pfam" id="PF04717">
    <property type="entry name" value="Phage_base_V"/>
    <property type="match status" value="1"/>
</dbReference>
<dbReference type="EMBL" id="QGDT01000007">
    <property type="protein sequence ID" value="PWJ57472.1"/>
    <property type="molecule type" value="Genomic_DNA"/>
</dbReference>
<evidence type="ECO:0000313" key="3">
    <source>
        <dbReference type="Proteomes" id="UP000245880"/>
    </source>
</evidence>
<dbReference type="Proteomes" id="UP000245880">
    <property type="component" value="Unassembled WGS sequence"/>
</dbReference>
<dbReference type="SUPFAM" id="SSF69255">
    <property type="entry name" value="gp5 N-terminal domain-like"/>
    <property type="match status" value="1"/>
</dbReference>
<keyword evidence="3" id="KW-1185">Reference proteome</keyword>
<evidence type="ECO:0000313" key="2">
    <source>
        <dbReference type="EMBL" id="PWJ57472.1"/>
    </source>
</evidence>
<dbReference type="InterPro" id="IPR037026">
    <property type="entry name" value="Vgr_OB-fold_dom_sf"/>
</dbReference>
<name>A0A316AIJ5_9BACT</name>
<dbReference type="OrthoDB" id="1907165at2"/>